<gene>
    <name evidence="3" type="ORF">ABR189_23750</name>
</gene>
<keyword evidence="1" id="KW-0732">Signal</keyword>
<sequence>MKIWSMAIIIPMMAVMNAQAQYNGESQLQDIHTDNTVFTIAKNTWDVQHRGNHRAIVQVKQTGIKAVKVILPWRRTDEHPENKQVIITELATGQVVKNIYPALMSREKGILVFEPSALPAKYAIYYLPFNYRNNWDDARYGPPWNDYLPADYKTDSSWLQTVKLGIDQLPQAGVEKFEARLSHDFFTSMGLIATQTETQLLKKKSVNDFTVFPEDRAFPIRLTDDLPLRWIRQPRKAAFSGQAMRQEYYCYQLGIWANKKALEEVSVVFSKLTHQQGKDSIARDSITCFNQEGTNWNGETVRYKVAVPADHVQALWCGIAIPANAKPGRYEGWATVTATNARPQQIKITIQVKEQVLPDRGDGELWRHARLRWLNSTLGMSNEVIAPFAPLVKQNNVIQVAGKQLTLNSYGLPEQVQVNNRQLLKTPMQFTISTGIATLALTPGKTVFTSAADGCIKWENNWQAPTLEILCRGQIEFDGFVKYALTIRPKGNPVTLSNTQLELHFPAQLVPYMMGAGLAGGKRPAAYSWDWKGPWDSFWIGDVLGGLHLEMRGGTYHGPLLNDYKPAPPPAWYNNGKGGITLQEAGSGQVKMTIFTGERTLQQDATLEMPFAMLITPAKEVHPKKHFSERYYHQDPTKVEQAAQYGANIINIHHNAVQNPYINYPFIERDTLISYVKAQHKAGRKVKLYYTIRELTNYTTEIYALKSLGHEIFPGGPGQGAPWLSEHLVNDYKGAWYTPVGNQSADASIVLNGFSRWINYYIEGLNWMMKNYGIDGLYLDDVAYDREVLKRMRRVMMANNPGALLDLHSNTNYSIGPANQYADFFPYLDRVWFGEWFRYNKMTPDEWLVQFSGIPFGVMSEMLQDGGNRWLGMVYGATTRFYNSDETAPGPIWKYWDAVDIGNKTMYGYWNEDCPVKCDNENVKVTAYAGKDTLLLAIGNFSDTLQQARLSLTGEWKSWEGQVQMEAPAIERYQEARTFTAGQPITVPPKKGWLVLLTRKESSR</sequence>
<name>A0ABV2TBK8_9BACT</name>
<organism evidence="3 4">
    <name type="scientific">Chitinophaga defluvii</name>
    <dbReference type="NCBI Taxonomy" id="3163343"/>
    <lineage>
        <taxon>Bacteria</taxon>
        <taxon>Pseudomonadati</taxon>
        <taxon>Bacteroidota</taxon>
        <taxon>Chitinophagia</taxon>
        <taxon>Chitinophagales</taxon>
        <taxon>Chitinophagaceae</taxon>
        <taxon>Chitinophaga</taxon>
    </lineage>
</organism>
<protein>
    <submittedName>
        <fullName evidence="3">Glycoside hydrolase domain-containing protein</fullName>
    </submittedName>
</protein>
<feature type="signal peptide" evidence="1">
    <location>
        <begin position="1"/>
        <end position="20"/>
    </location>
</feature>
<feature type="chain" id="PRO_5045728764" evidence="1">
    <location>
        <begin position="21"/>
        <end position="1004"/>
    </location>
</feature>
<dbReference type="RefSeq" id="WP_354662986.1">
    <property type="nucleotide sequence ID" value="NZ_JBEXAC010000002.1"/>
</dbReference>
<accession>A0ABV2TBK8</accession>
<evidence type="ECO:0000259" key="2">
    <source>
        <dbReference type="Pfam" id="PF19543"/>
    </source>
</evidence>
<keyword evidence="4" id="KW-1185">Reference proteome</keyword>
<evidence type="ECO:0000313" key="4">
    <source>
        <dbReference type="Proteomes" id="UP001549749"/>
    </source>
</evidence>
<dbReference type="InterPro" id="IPR045711">
    <property type="entry name" value="GH123-like_N"/>
</dbReference>
<dbReference type="GO" id="GO:0016787">
    <property type="term" value="F:hydrolase activity"/>
    <property type="evidence" value="ECO:0007669"/>
    <property type="project" value="UniProtKB-KW"/>
</dbReference>
<comment type="caution">
    <text evidence="3">The sequence shown here is derived from an EMBL/GenBank/DDBJ whole genome shotgun (WGS) entry which is preliminary data.</text>
</comment>
<evidence type="ECO:0000256" key="1">
    <source>
        <dbReference type="SAM" id="SignalP"/>
    </source>
</evidence>
<dbReference type="Pfam" id="PF19543">
    <property type="entry name" value="GH123_N"/>
    <property type="match status" value="1"/>
</dbReference>
<keyword evidence="3" id="KW-0378">Hydrolase</keyword>
<proteinExistence type="predicted"/>
<evidence type="ECO:0000313" key="3">
    <source>
        <dbReference type="EMBL" id="MET7000427.1"/>
    </source>
</evidence>
<dbReference type="EMBL" id="JBEXAC010000002">
    <property type="protein sequence ID" value="MET7000427.1"/>
    <property type="molecule type" value="Genomic_DNA"/>
</dbReference>
<dbReference type="Proteomes" id="UP001549749">
    <property type="component" value="Unassembled WGS sequence"/>
</dbReference>
<reference evidence="3 4" key="1">
    <citation type="submission" date="2024-06" db="EMBL/GenBank/DDBJ databases">
        <title>Chitinophaga defluvii sp. nov., isolated from municipal sewage.</title>
        <authorList>
            <person name="Zhang L."/>
        </authorList>
    </citation>
    <scope>NUCLEOTIDE SEQUENCE [LARGE SCALE GENOMIC DNA]</scope>
    <source>
        <strain evidence="3 4">H8</strain>
    </source>
</reference>
<feature type="domain" description="Glycoside hydrolase 123-like N-terminal" evidence="2">
    <location>
        <begin position="44"/>
        <end position="997"/>
    </location>
</feature>